<reference evidence="2 3" key="1">
    <citation type="submission" date="2016-10" db="EMBL/GenBank/DDBJ databases">
        <authorList>
            <person name="Varghese N."/>
            <person name="Submissions S."/>
        </authorList>
    </citation>
    <scope>NUCLEOTIDE SEQUENCE [LARGE SCALE GENOMIC DNA]</scope>
    <source>
        <strain evidence="2 3">CGMCC 1.6853</strain>
    </source>
</reference>
<organism evidence="2 3">
    <name type="scientific">Serratia nematodiphila</name>
    <dbReference type="NCBI Taxonomy" id="458197"/>
    <lineage>
        <taxon>Bacteria</taxon>
        <taxon>Pseudomonadati</taxon>
        <taxon>Pseudomonadota</taxon>
        <taxon>Gammaproteobacteria</taxon>
        <taxon>Enterobacterales</taxon>
        <taxon>Yersiniaceae</taxon>
        <taxon>Serratia</taxon>
    </lineage>
</organism>
<keyword evidence="3" id="KW-1185">Reference proteome</keyword>
<evidence type="ECO:0000256" key="1">
    <source>
        <dbReference type="SAM" id="Phobius"/>
    </source>
</evidence>
<keyword evidence="1" id="KW-0812">Transmembrane</keyword>
<protein>
    <submittedName>
        <fullName evidence="2">Uncharacterized protein</fullName>
    </submittedName>
</protein>
<dbReference type="EMBL" id="FMUT01000009">
    <property type="protein sequence ID" value="SCZ00396.1"/>
    <property type="molecule type" value="Genomic_DNA"/>
</dbReference>
<gene>
    <name evidence="2" type="ORF">SAMN02927935_03454</name>
</gene>
<evidence type="ECO:0000313" key="2">
    <source>
        <dbReference type="EMBL" id="SCZ00396.1"/>
    </source>
</evidence>
<name>A0A1G5KIL4_9GAMM</name>
<dbReference type="Proteomes" id="UP000183031">
    <property type="component" value="Unassembled WGS sequence"/>
</dbReference>
<keyword evidence="1" id="KW-1133">Transmembrane helix</keyword>
<accession>A0A1G5KIL4</accession>
<feature type="transmembrane region" description="Helical" evidence="1">
    <location>
        <begin position="140"/>
        <end position="162"/>
    </location>
</feature>
<feature type="transmembrane region" description="Helical" evidence="1">
    <location>
        <begin position="12"/>
        <end position="31"/>
    </location>
</feature>
<sequence>MNIDEVYIKELSLQLLPLLISGVAWWFLRWLKGYDSRRRCQFDSVSDVKRVSVLSRIQKLRDAPQSGMTLLQIKALYESIGIRLPVWVAHQLVDYLGRGPVALNDLALNSFLRRTSLTASKNEDNKVFALDVNQLCKQRFFVLIFFVVSALAIAYGVYTSVLPLGASEATASNIFLFSLFFFAYLFLALFVVAWSINEWGTLQHAKAFWLKWQPHLYQNEAEYQAHCQHACNVAAQENVPDITLETVADLPPAEKPQRGWLMRRLGKKDN</sequence>
<proteinExistence type="predicted"/>
<comment type="caution">
    <text evidence="2">The sequence shown here is derived from an EMBL/GenBank/DDBJ whole genome shotgun (WGS) entry which is preliminary data.</text>
</comment>
<feature type="transmembrane region" description="Helical" evidence="1">
    <location>
        <begin position="174"/>
        <end position="196"/>
    </location>
</feature>
<keyword evidence="1" id="KW-0472">Membrane</keyword>
<dbReference type="RefSeq" id="WP_033632399.1">
    <property type="nucleotide sequence ID" value="NZ_CBCSIN010000007.1"/>
</dbReference>
<evidence type="ECO:0000313" key="3">
    <source>
        <dbReference type="Proteomes" id="UP000183031"/>
    </source>
</evidence>